<reference evidence="18 19" key="1">
    <citation type="journal article" date="2017" name="Gigascience">
        <title>Genome sequence of the small brown planthopper, Laodelphax striatellus.</title>
        <authorList>
            <person name="Zhu J."/>
            <person name="Jiang F."/>
            <person name="Wang X."/>
            <person name="Yang P."/>
            <person name="Bao Y."/>
            <person name="Zhao W."/>
            <person name="Wang W."/>
            <person name="Lu H."/>
            <person name="Wang Q."/>
            <person name="Cui N."/>
            <person name="Li J."/>
            <person name="Chen X."/>
            <person name="Luo L."/>
            <person name="Yu J."/>
            <person name="Kang L."/>
            <person name="Cui F."/>
        </authorList>
    </citation>
    <scope>NUCLEOTIDE SEQUENCE [LARGE SCALE GENOMIC DNA]</scope>
    <source>
        <strain evidence="18">Lst14</strain>
    </source>
</reference>
<keyword evidence="6 14" id="KW-0479">Metal-binding</keyword>
<evidence type="ECO:0000256" key="15">
    <source>
        <dbReference type="SAM" id="Coils"/>
    </source>
</evidence>
<dbReference type="InterPro" id="IPR013083">
    <property type="entry name" value="Znf_RING/FYVE/PHD"/>
</dbReference>
<feature type="coiled-coil region" evidence="15">
    <location>
        <begin position="623"/>
        <end position="714"/>
    </location>
</feature>
<dbReference type="SMART" id="SM00184">
    <property type="entry name" value="RING"/>
    <property type="match status" value="1"/>
</dbReference>
<evidence type="ECO:0000256" key="13">
    <source>
        <dbReference type="PROSITE-ProRule" id="PRU00175"/>
    </source>
</evidence>
<evidence type="ECO:0000256" key="10">
    <source>
        <dbReference type="ARBA" id="ARBA00022853"/>
    </source>
</evidence>
<proteinExistence type="inferred from homology"/>
<dbReference type="GO" id="GO:0061630">
    <property type="term" value="F:ubiquitin protein ligase activity"/>
    <property type="evidence" value="ECO:0007669"/>
    <property type="project" value="UniProtKB-EC"/>
</dbReference>
<protein>
    <recommendedName>
        <fullName evidence="14">E3 ubiquitin protein ligase</fullName>
        <ecNumber evidence="14">2.3.2.27</ecNumber>
    </recommendedName>
</protein>
<feature type="compositionally biased region" description="Basic and acidic residues" evidence="16">
    <location>
        <begin position="523"/>
        <end position="538"/>
    </location>
</feature>
<feature type="compositionally biased region" description="Gly residues" evidence="16">
    <location>
        <begin position="570"/>
        <end position="594"/>
    </location>
</feature>
<dbReference type="AlphaFoldDB" id="A0A482XA06"/>
<comment type="catalytic activity">
    <reaction evidence="1 14">
        <text>S-ubiquitinyl-[E2 ubiquitin-conjugating enzyme]-L-cysteine + [acceptor protein]-L-lysine = [E2 ubiquitin-conjugating enzyme]-L-cysteine + N(6)-ubiquitinyl-[acceptor protein]-L-lysine.</text>
        <dbReference type="EC" id="2.3.2.27"/>
    </reaction>
</comment>
<dbReference type="InterPro" id="IPR017907">
    <property type="entry name" value="Znf_RING_CS"/>
</dbReference>
<evidence type="ECO:0000256" key="2">
    <source>
        <dbReference type="ARBA" id="ARBA00004123"/>
    </source>
</evidence>
<feature type="compositionally biased region" description="Basic and acidic residues" evidence="16">
    <location>
        <begin position="546"/>
        <end position="557"/>
    </location>
</feature>
<dbReference type="Gene3D" id="3.30.40.10">
    <property type="entry name" value="Zinc/RING finger domain, C3HC4 (zinc finger)"/>
    <property type="match status" value="1"/>
</dbReference>
<dbReference type="InParanoid" id="A0A482XA06"/>
<dbReference type="InterPro" id="IPR018957">
    <property type="entry name" value="Znf_C3HC4_RING-type"/>
</dbReference>
<keyword evidence="7 13" id="KW-0863">Zinc-finger</keyword>
<dbReference type="Pfam" id="PF26052">
    <property type="entry name" value="BRE1B"/>
    <property type="match status" value="1"/>
</dbReference>
<dbReference type="SUPFAM" id="SSF57850">
    <property type="entry name" value="RING/U-box"/>
    <property type="match status" value="1"/>
</dbReference>
<evidence type="ECO:0000313" key="18">
    <source>
        <dbReference type="EMBL" id="RZF42566.1"/>
    </source>
</evidence>
<evidence type="ECO:0000256" key="8">
    <source>
        <dbReference type="ARBA" id="ARBA00022786"/>
    </source>
</evidence>
<sequence length="989" mass="114178">MSLKRPADGESSNGSPPQKKVQFEPVRIGPISTLEEMDIKVLQFQNKKLAQRIEQRNRLEAELRQRIEQLEKRQTQDDAVLNVVNRYWNQLNEDIRVLLQRFDAETADESENRNECEVTTRFLMQLSTWDKEELDDKLANRGQGSKRAVAKVIQAFDRLMKRNEKITLAHYCYVDGDEAPKMDETIRQANIEIQAENRNLQALNTQLHKKYHSISLKMAELQDDVTGKETEAAELRNQIDDMQYELLKVQSRNDKLEHHLAEAIEKVKTYQQMHGEEKGTVKPPVATTVSQKKVEELQKELEEVRELANNRLTELDKLHQQHRDSLKEVEKLKMDIRQLPESVIVETTEYKCLQSQFSVLYNESMQLKTQLDEARLQLQTSKNAHLRQIEMMESDELMAQKKLRNEVIQLEDLLAQLRKEYEMLRIEFEQNLAANEQTGPINREMRHLITSLQNHNQQLKGEVHRYKRKYKDANAEIPKLKKEIEDLTGRLGQLPAQEKQENSSSESSKEEEMEKSSSIIGMDKIKDEPGGMNIKREPTEEEAENEERGGGESDKDNQLTSPTIKKEKGGGGGGEAGTAGAAGGAGGGVQGAAGAGVKRDVKKEQHRDQHRGKDAKAPESEIVRDLKAQLKKSLNDQKELKLLLDMYKGVSKEQRDKVQLMASEKKIRAELEDLRQQLKKMQESKREERKKLADEDALRKIKHLEEQAYQLQKQVATHKQGVCWQEEEALLNEMEVTGQAFEDMQEQNSRLIQQLREKDDANFKLMTERIKSNQLHKLAREEKDVLKDQVNTLTTQVEATNVVVRKLEEKERILQNSLATVEKELALRQQAMEMHKRKAIESAQSAADLKLHLEKYHAQMKEAQQVVAEKTSALEAEAYKTKRLQEEIVQLRKKTERMKKIELAGTLDEVMLEEIKEYKDTLTCPSCKVKRKDAVLSKCFHVFCWDCLRTRYETRQRKCPKCNAAFGANDYHRLYLGSGKSQKKAGKVF</sequence>
<dbReference type="Proteomes" id="UP000291343">
    <property type="component" value="Unassembled WGS sequence"/>
</dbReference>
<evidence type="ECO:0000256" key="12">
    <source>
        <dbReference type="ARBA" id="ARBA00023242"/>
    </source>
</evidence>
<comment type="similarity">
    <text evidence="4 14">Belongs to the BRE1 family.</text>
</comment>
<dbReference type="GO" id="GO:0033503">
    <property type="term" value="C:HULC complex"/>
    <property type="evidence" value="ECO:0007669"/>
    <property type="project" value="TreeGrafter"/>
</dbReference>
<name>A0A482XA06_LAOST</name>
<keyword evidence="19" id="KW-1185">Reference proteome</keyword>
<feature type="region of interest" description="Disordered" evidence="16">
    <location>
        <begin position="490"/>
        <end position="621"/>
    </location>
</feature>
<keyword evidence="8 14" id="KW-0833">Ubl conjugation pathway</keyword>
<dbReference type="InterPro" id="IPR058643">
    <property type="entry name" value="BRE1-like_CC"/>
</dbReference>
<keyword evidence="9 14" id="KW-0862">Zinc</keyword>
<feature type="coiled-coil region" evidence="15">
    <location>
        <begin position="741"/>
        <end position="901"/>
    </location>
</feature>
<feature type="compositionally biased region" description="Basic and acidic residues" evidence="16">
    <location>
        <begin position="597"/>
        <end position="621"/>
    </location>
</feature>
<evidence type="ECO:0000313" key="19">
    <source>
        <dbReference type="Proteomes" id="UP000291343"/>
    </source>
</evidence>
<evidence type="ECO:0000256" key="3">
    <source>
        <dbReference type="ARBA" id="ARBA00004906"/>
    </source>
</evidence>
<dbReference type="SMR" id="A0A482XA06"/>
<evidence type="ECO:0000256" key="14">
    <source>
        <dbReference type="RuleBase" id="RU365038"/>
    </source>
</evidence>
<dbReference type="InterPro" id="IPR013956">
    <property type="entry name" value="E3_ubiquit_lig_Bre1"/>
</dbReference>
<evidence type="ECO:0000256" key="6">
    <source>
        <dbReference type="ARBA" id="ARBA00022723"/>
    </source>
</evidence>
<dbReference type="PROSITE" id="PS50089">
    <property type="entry name" value="ZF_RING_2"/>
    <property type="match status" value="1"/>
</dbReference>
<keyword evidence="5 14" id="KW-0808">Transferase</keyword>
<keyword evidence="12 14" id="KW-0539">Nucleus</keyword>
<organism evidence="18 19">
    <name type="scientific">Laodelphax striatellus</name>
    <name type="common">Small brown planthopper</name>
    <name type="synonym">Delphax striatella</name>
    <dbReference type="NCBI Taxonomy" id="195883"/>
    <lineage>
        <taxon>Eukaryota</taxon>
        <taxon>Metazoa</taxon>
        <taxon>Ecdysozoa</taxon>
        <taxon>Arthropoda</taxon>
        <taxon>Hexapoda</taxon>
        <taxon>Insecta</taxon>
        <taxon>Pterygota</taxon>
        <taxon>Neoptera</taxon>
        <taxon>Paraneoptera</taxon>
        <taxon>Hemiptera</taxon>
        <taxon>Auchenorrhyncha</taxon>
        <taxon>Fulgoroidea</taxon>
        <taxon>Delphacidae</taxon>
        <taxon>Criomorphinae</taxon>
        <taxon>Laodelphax</taxon>
    </lineage>
</organism>
<dbReference type="GO" id="GO:0016567">
    <property type="term" value="P:protein ubiquitination"/>
    <property type="evidence" value="ECO:0007669"/>
    <property type="project" value="UniProtKB-UniRule"/>
</dbReference>
<dbReference type="PANTHER" id="PTHR23163:SF0">
    <property type="entry name" value="E3 UBIQUITIN-PROTEIN LIGASE BRE1"/>
    <property type="match status" value="1"/>
</dbReference>
<evidence type="ECO:0000256" key="7">
    <source>
        <dbReference type="ARBA" id="ARBA00022771"/>
    </source>
</evidence>
<dbReference type="PANTHER" id="PTHR23163">
    <property type="entry name" value="RING FINGER PROTEIN-RELATED"/>
    <property type="match status" value="1"/>
</dbReference>
<evidence type="ECO:0000256" key="4">
    <source>
        <dbReference type="ARBA" id="ARBA00005555"/>
    </source>
</evidence>
<dbReference type="InterPro" id="IPR001841">
    <property type="entry name" value="Znf_RING"/>
</dbReference>
<feature type="coiled-coil region" evidence="15">
    <location>
        <begin position="186"/>
        <end position="335"/>
    </location>
</feature>
<evidence type="ECO:0000256" key="16">
    <source>
        <dbReference type="SAM" id="MobiDB-lite"/>
    </source>
</evidence>
<dbReference type="PROSITE" id="PS00518">
    <property type="entry name" value="ZF_RING_1"/>
    <property type="match status" value="1"/>
</dbReference>
<dbReference type="Pfam" id="PF26095">
    <property type="entry name" value="CC_Bre1"/>
    <property type="match status" value="1"/>
</dbReference>
<dbReference type="EC" id="2.3.2.27" evidence="14"/>
<dbReference type="STRING" id="195883.A0A482XA06"/>
<evidence type="ECO:0000256" key="9">
    <source>
        <dbReference type="ARBA" id="ARBA00022833"/>
    </source>
</evidence>
<feature type="domain" description="RING-type" evidence="17">
    <location>
        <begin position="924"/>
        <end position="963"/>
    </location>
</feature>
<dbReference type="GO" id="GO:0008270">
    <property type="term" value="F:zinc ion binding"/>
    <property type="evidence" value="ECO:0007669"/>
    <property type="project" value="UniProtKB-KW"/>
</dbReference>
<evidence type="ECO:0000256" key="5">
    <source>
        <dbReference type="ARBA" id="ARBA00022679"/>
    </source>
</evidence>
<comment type="subcellular location">
    <subcellularLocation>
        <location evidence="2 14">Nucleus</location>
    </subcellularLocation>
</comment>
<dbReference type="UniPathway" id="UPA00143"/>
<dbReference type="GO" id="GO:0005634">
    <property type="term" value="C:nucleus"/>
    <property type="evidence" value="ECO:0007669"/>
    <property type="project" value="UniProtKB-SubCell"/>
</dbReference>
<dbReference type="FunCoup" id="A0A482XA06">
    <property type="interactions" value="2350"/>
</dbReference>
<dbReference type="Pfam" id="PF00097">
    <property type="entry name" value="zf-C3HC4"/>
    <property type="match status" value="1"/>
</dbReference>
<dbReference type="EMBL" id="QKKF02014716">
    <property type="protein sequence ID" value="RZF42566.1"/>
    <property type="molecule type" value="Genomic_DNA"/>
</dbReference>
<keyword evidence="11 14" id="KW-0175">Coiled coil</keyword>
<feature type="region of interest" description="Disordered" evidence="16">
    <location>
        <begin position="1"/>
        <end position="24"/>
    </location>
</feature>
<evidence type="ECO:0000256" key="1">
    <source>
        <dbReference type="ARBA" id="ARBA00000900"/>
    </source>
</evidence>
<dbReference type="GO" id="GO:0006325">
    <property type="term" value="P:chromatin organization"/>
    <property type="evidence" value="ECO:0007669"/>
    <property type="project" value="UniProtKB-KW"/>
</dbReference>
<comment type="caution">
    <text evidence="18">The sequence shown here is derived from an EMBL/GenBank/DDBJ whole genome shotgun (WGS) entry which is preliminary data.</text>
</comment>
<feature type="coiled-coil region" evidence="15">
    <location>
        <begin position="42"/>
        <end position="76"/>
    </location>
</feature>
<evidence type="ECO:0000259" key="17">
    <source>
        <dbReference type="PROSITE" id="PS50089"/>
    </source>
</evidence>
<accession>A0A482XA06</accession>
<gene>
    <name evidence="18" type="ORF">LSTR_LSTR001361</name>
</gene>
<evidence type="ECO:0000256" key="11">
    <source>
        <dbReference type="ARBA" id="ARBA00023054"/>
    </source>
</evidence>
<dbReference type="InterPro" id="IPR058642">
    <property type="entry name" value="BRE1A/B-like_dom"/>
</dbReference>
<comment type="pathway">
    <text evidence="3 14">Protein modification; protein ubiquitination.</text>
</comment>
<keyword evidence="10 14" id="KW-0156">Chromatin regulator</keyword>
<dbReference type="OrthoDB" id="10266039at2759"/>
<dbReference type="FunFam" id="3.30.40.10:FF:000040">
    <property type="entry name" value="E3 ubiquitin protein ligase"/>
    <property type="match status" value="1"/>
</dbReference>
<feature type="coiled-coil region" evidence="15">
    <location>
        <begin position="364"/>
        <end position="490"/>
    </location>
</feature>